<evidence type="ECO:0000313" key="5">
    <source>
        <dbReference type="EMBL" id="SSC11702.1"/>
    </source>
</evidence>
<dbReference type="Pfam" id="PF02562">
    <property type="entry name" value="PhoH"/>
    <property type="match status" value="1"/>
</dbReference>
<dbReference type="GO" id="GO:0005829">
    <property type="term" value="C:cytosol"/>
    <property type="evidence" value="ECO:0007669"/>
    <property type="project" value="TreeGrafter"/>
</dbReference>
<dbReference type="Gene3D" id="3.40.50.1010">
    <property type="entry name" value="5'-nuclease"/>
    <property type="match status" value="1"/>
</dbReference>
<gene>
    <name evidence="5" type="ORF">MESINF_0253</name>
</gene>
<reference evidence="5 6" key="1">
    <citation type="submission" date="2017-01" db="EMBL/GenBank/DDBJ databases">
        <authorList>
            <person name="Erauso G."/>
        </authorList>
    </citation>
    <scope>NUCLEOTIDE SEQUENCE [LARGE SCALE GENOMIC DNA]</scope>
    <source>
        <strain evidence="5">MESINF1</strain>
    </source>
</reference>
<dbReference type="Proteomes" id="UP000250796">
    <property type="component" value="Chromosome MESINF"/>
</dbReference>
<dbReference type="KEGG" id="minf:MESINF_0253"/>
<sequence length="428" mass="48075">MVKDFVLDTNVLVHDPYCFMNFEDNNIIIPFPVLEEIDKLKKNAGSVGQNARKVSRYLDSLREKGSLVEGIKTESGGMIRIVVFNEFKSKLPPFASNGYKDNAILLYTMELVDSEKFSVVLVSKDINMRVKADILGLKAEDYLHDRVEIDDRLSGVETVRDPGLMERFLLEEGLPAGEVKEGLEANEFVDFGDGVVGRVSPDRENVVPLRLDMESSSWGIKPRNLEQLMAMELLLDDDIKIVFIPGMAGTGKTLISLACGLRKVIDEKRYERLLVARPVIPMGQDIGYLPGSMEEKMSPWMTPIIDNLHILFGNRRMDLEAFMKKGEQLQVEVLSYIRGRSIPNQYFIIDEAQNLSPHEIKTIITRVGENTKIVLIGDPYQIDNSYLDAFSNGLTYAASRMVDKPIAGHITLTRGERSELASLAAELL</sequence>
<proteinExistence type="inferred from homology"/>
<name>A0A7Z7LCV8_9BACT</name>
<dbReference type="RefSeq" id="WP_169698149.1">
    <property type="nucleotide sequence ID" value="NZ_LS974202.1"/>
</dbReference>
<dbReference type="EMBL" id="LS974202">
    <property type="protein sequence ID" value="SSC11702.1"/>
    <property type="molecule type" value="Genomic_DNA"/>
</dbReference>
<keyword evidence="6" id="KW-1185">Reference proteome</keyword>
<dbReference type="GO" id="GO:0005524">
    <property type="term" value="F:ATP binding"/>
    <property type="evidence" value="ECO:0007669"/>
    <property type="project" value="UniProtKB-KW"/>
</dbReference>
<dbReference type="FunFam" id="3.40.50.300:FF:000013">
    <property type="entry name" value="PhoH family ATPase"/>
    <property type="match status" value="1"/>
</dbReference>
<keyword evidence="1" id="KW-0547">Nucleotide-binding</keyword>
<dbReference type="SUPFAM" id="SSF52540">
    <property type="entry name" value="P-loop containing nucleoside triphosphate hydrolases"/>
    <property type="match status" value="1"/>
</dbReference>
<feature type="domain" description="PIN" evidence="4">
    <location>
        <begin position="3"/>
        <end position="130"/>
    </location>
</feature>
<dbReference type="InterPro" id="IPR027417">
    <property type="entry name" value="P-loop_NTPase"/>
</dbReference>
<dbReference type="PANTHER" id="PTHR30473">
    <property type="entry name" value="PROTEIN PHOH"/>
    <property type="match status" value="1"/>
</dbReference>
<dbReference type="SMART" id="SM00670">
    <property type="entry name" value="PINc"/>
    <property type="match status" value="1"/>
</dbReference>
<dbReference type="Pfam" id="PF13638">
    <property type="entry name" value="PIN_4"/>
    <property type="match status" value="1"/>
</dbReference>
<dbReference type="AlphaFoldDB" id="A0A7Z7LCV8"/>
<accession>A0A7Z7LCV8</accession>
<evidence type="ECO:0000256" key="3">
    <source>
        <dbReference type="ARBA" id="ARBA00046345"/>
    </source>
</evidence>
<dbReference type="InterPro" id="IPR051451">
    <property type="entry name" value="PhoH2-like"/>
</dbReference>
<keyword evidence="2" id="KW-0067">ATP-binding</keyword>
<evidence type="ECO:0000256" key="1">
    <source>
        <dbReference type="ARBA" id="ARBA00022741"/>
    </source>
</evidence>
<dbReference type="Gene3D" id="3.40.50.300">
    <property type="entry name" value="P-loop containing nucleotide triphosphate hydrolases"/>
    <property type="match status" value="1"/>
</dbReference>
<dbReference type="PANTHER" id="PTHR30473:SF2">
    <property type="entry name" value="PIN DOMAIN-CONTAINING PROTEIN"/>
    <property type="match status" value="1"/>
</dbReference>
<evidence type="ECO:0000313" key="6">
    <source>
        <dbReference type="Proteomes" id="UP000250796"/>
    </source>
</evidence>
<dbReference type="InterPro" id="IPR029060">
    <property type="entry name" value="PIN-like_dom_sf"/>
</dbReference>
<comment type="similarity">
    <text evidence="3">In the N-terminal section; belongs to the PINc/VapC protein family.</text>
</comment>
<protein>
    <recommendedName>
        <fullName evidence="4">PIN domain-containing protein</fullName>
    </recommendedName>
</protein>
<organism evidence="5 6">
    <name type="scientific">Mesotoga infera</name>
    <dbReference type="NCBI Taxonomy" id="1236046"/>
    <lineage>
        <taxon>Bacteria</taxon>
        <taxon>Thermotogati</taxon>
        <taxon>Thermotogota</taxon>
        <taxon>Thermotogae</taxon>
        <taxon>Kosmotogales</taxon>
        <taxon>Kosmotogaceae</taxon>
        <taxon>Mesotoga</taxon>
    </lineage>
</organism>
<dbReference type="SUPFAM" id="SSF88723">
    <property type="entry name" value="PIN domain-like"/>
    <property type="match status" value="1"/>
</dbReference>
<evidence type="ECO:0000256" key="2">
    <source>
        <dbReference type="ARBA" id="ARBA00022840"/>
    </source>
</evidence>
<dbReference type="CDD" id="cd09883">
    <property type="entry name" value="PIN_VapC_PhoHL-ATPase"/>
    <property type="match status" value="1"/>
</dbReference>
<dbReference type="InterPro" id="IPR003714">
    <property type="entry name" value="PhoH"/>
</dbReference>
<evidence type="ECO:0000259" key="4">
    <source>
        <dbReference type="SMART" id="SM00670"/>
    </source>
</evidence>
<dbReference type="InterPro" id="IPR002716">
    <property type="entry name" value="PIN_dom"/>
</dbReference>